<feature type="region of interest" description="Disordered" evidence="1">
    <location>
        <begin position="33"/>
        <end position="71"/>
    </location>
</feature>
<evidence type="ECO:0000256" key="1">
    <source>
        <dbReference type="SAM" id="MobiDB-lite"/>
    </source>
</evidence>
<reference evidence="2 3" key="1">
    <citation type="submission" date="2019-05" db="EMBL/GenBank/DDBJ databases">
        <title>Another draft genome of Portunus trituberculatus and its Hox gene families provides insights of decapod evolution.</title>
        <authorList>
            <person name="Jeong J.-H."/>
            <person name="Song I."/>
            <person name="Kim S."/>
            <person name="Choi T."/>
            <person name="Kim D."/>
            <person name="Ryu S."/>
            <person name="Kim W."/>
        </authorList>
    </citation>
    <scope>NUCLEOTIDE SEQUENCE [LARGE SCALE GENOMIC DNA]</scope>
    <source>
        <tissue evidence="2">Muscle</tissue>
    </source>
</reference>
<accession>A0A5B7EFA4</accession>
<sequence length="71" mass="7735">MVRWCDKGQRFPYLSCVHKPPSPVRCIASSLSQIPGGTRDISQGGGSSIDSRGSLPVWDKQHNGTDNTHRA</sequence>
<evidence type="ECO:0000313" key="2">
    <source>
        <dbReference type="EMBL" id="MPC32951.1"/>
    </source>
</evidence>
<dbReference type="Proteomes" id="UP000324222">
    <property type="component" value="Unassembled WGS sequence"/>
</dbReference>
<evidence type="ECO:0000313" key="3">
    <source>
        <dbReference type="Proteomes" id="UP000324222"/>
    </source>
</evidence>
<organism evidence="2 3">
    <name type="scientific">Portunus trituberculatus</name>
    <name type="common">Swimming crab</name>
    <name type="synonym">Neptunus trituberculatus</name>
    <dbReference type="NCBI Taxonomy" id="210409"/>
    <lineage>
        <taxon>Eukaryota</taxon>
        <taxon>Metazoa</taxon>
        <taxon>Ecdysozoa</taxon>
        <taxon>Arthropoda</taxon>
        <taxon>Crustacea</taxon>
        <taxon>Multicrustacea</taxon>
        <taxon>Malacostraca</taxon>
        <taxon>Eumalacostraca</taxon>
        <taxon>Eucarida</taxon>
        <taxon>Decapoda</taxon>
        <taxon>Pleocyemata</taxon>
        <taxon>Brachyura</taxon>
        <taxon>Eubrachyura</taxon>
        <taxon>Portunoidea</taxon>
        <taxon>Portunidae</taxon>
        <taxon>Portuninae</taxon>
        <taxon>Portunus</taxon>
    </lineage>
</organism>
<name>A0A5B7EFA4_PORTR</name>
<dbReference type="EMBL" id="VSRR010002730">
    <property type="protein sequence ID" value="MPC32951.1"/>
    <property type="molecule type" value="Genomic_DNA"/>
</dbReference>
<feature type="compositionally biased region" description="Basic and acidic residues" evidence="1">
    <location>
        <begin position="59"/>
        <end position="71"/>
    </location>
</feature>
<dbReference type="AlphaFoldDB" id="A0A5B7EFA4"/>
<proteinExistence type="predicted"/>
<keyword evidence="3" id="KW-1185">Reference proteome</keyword>
<comment type="caution">
    <text evidence="2">The sequence shown here is derived from an EMBL/GenBank/DDBJ whole genome shotgun (WGS) entry which is preliminary data.</text>
</comment>
<protein>
    <submittedName>
        <fullName evidence="2">Uncharacterized protein</fullName>
    </submittedName>
</protein>
<gene>
    <name evidence="2" type="ORF">E2C01_026287</name>
</gene>